<organism evidence="1 2">
    <name type="scientific">Nibea albiflora</name>
    <name type="common">Yellow drum</name>
    <name type="synonym">Corvina albiflora</name>
    <dbReference type="NCBI Taxonomy" id="240163"/>
    <lineage>
        <taxon>Eukaryota</taxon>
        <taxon>Metazoa</taxon>
        <taxon>Chordata</taxon>
        <taxon>Craniata</taxon>
        <taxon>Vertebrata</taxon>
        <taxon>Euteleostomi</taxon>
        <taxon>Actinopterygii</taxon>
        <taxon>Neopterygii</taxon>
        <taxon>Teleostei</taxon>
        <taxon>Neoteleostei</taxon>
        <taxon>Acanthomorphata</taxon>
        <taxon>Eupercaria</taxon>
        <taxon>Sciaenidae</taxon>
        <taxon>Nibea</taxon>
    </lineage>
</organism>
<evidence type="ECO:0000313" key="2">
    <source>
        <dbReference type="Proteomes" id="UP000805704"/>
    </source>
</evidence>
<dbReference type="Proteomes" id="UP000805704">
    <property type="component" value="Chromosome 3"/>
</dbReference>
<comment type="caution">
    <text evidence="1">The sequence shown here is derived from an EMBL/GenBank/DDBJ whole genome shotgun (WGS) entry which is preliminary data.</text>
</comment>
<sequence>MSFINSIPTVKWQVRAFILVFLIDAAVCQIRYSVPEEMRKGSFVGNVAEDLGIDVKRLKSGGARIVSGDSSEYIRLDADKGILVVGERIDREQLCGQTSPCSLNFEMIMMNPMQLHSVVVEVLDVNDNAPVFHEKEVHVEIVESALPGTEILQESATDPDVGINALHGYTLHPTTYFNIKVLSSPNGHKYAQLYLSNALDREKEEKLLLVLTAVDGGEPQRSGTLKIHVTVRDTNDNAPVFTQSNFKASCERECSERNLSVELERDRLQTKG</sequence>
<keyword evidence="2" id="KW-1185">Reference proteome</keyword>
<gene>
    <name evidence="1" type="primary">PCDHGA2.2</name>
    <name evidence="1" type="ORF">GBF38_008104</name>
</gene>
<evidence type="ECO:0000313" key="1">
    <source>
        <dbReference type="EMBL" id="KAG8004038.1"/>
    </source>
</evidence>
<protein>
    <submittedName>
        <fullName evidence="1">Protocadherin gamma-A2</fullName>
    </submittedName>
</protein>
<proteinExistence type="predicted"/>
<reference evidence="1" key="1">
    <citation type="submission" date="2020-04" db="EMBL/GenBank/DDBJ databases">
        <title>A chromosome-scale assembly and high-density genetic map of the yellow drum (Nibea albiflora) genome.</title>
        <authorList>
            <person name="Xu D."/>
            <person name="Zhang W."/>
            <person name="Chen R."/>
            <person name="Tan P."/>
            <person name="Wang L."/>
            <person name="Song H."/>
            <person name="Tian L."/>
            <person name="Zhu Q."/>
            <person name="Wang B."/>
        </authorList>
    </citation>
    <scope>NUCLEOTIDE SEQUENCE</scope>
    <source>
        <strain evidence="1">ZJHYS-2018</strain>
    </source>
</reference>
<name>A0ACB7EQH9_NIBAL</name>
<dbReference type="EMBL" id="CM024791">
    <property type="protein sequence ID" value="KAG8004038.1"/>
    <property type="molecule type" value="Genomic_DNA"/>
</dbReference>
<accession>A0ACB7EQH9</accession>